<dbReference type="RefSeq" id="WP_002139842.1">
    <property type="nucleotide sequence ID" value="NZ_JH804676.1"/>
</dbReference>
<evidence type="ECO:0000256" key="2">
    <source>
        <dbReference type="ARBA" id="ARBA00022801"/>
    </source>
</evidence>
<dbReference type="InterPro" id="IPR000086">
    <property type="entry name" value="NUDIX_hydrolase_dom"/>
</dbReference>
<gene>
    <name evidence="5" type="ORF">IG3_05956</name>
</gene>
<dbReference type="PATRIC" id="fig|1053201.3.peg.6102"/>
<comment type="caution">
    <text evidence="5">The sequence shown here is derived from an EMBL/GenBank/DDBJ whole genome shotgun (WGS) entry which is preliminary data.</text>
</comment>
<dbReference type="InterPro" id="IPR020476">
    <property type="entry name" value="Nudix_hydrolase"/>
</dbReference>
<dbReference type="AlphaFoldDB" id="J9B5Z1"/>
<dbReference type="PROSITE" id="PS51462">
    <property type="entry name" value="NUDIX"/>
    <property type="match status" value="1"/>
</dbReference>
<keyword evidence="2 3" id="KW-0378">Hydrolase</keyword>
<dbReference type="InterPro" id="IPR020084">
    <property type="entry name" value="NUDIX_hydrolase_CS"/>
</dbReference>
<comment type="cofactor">
    <cofactor evidence="1">
        <name>Mg(2+)</name>
        <dbReference type="ChEBI" id="CHEBI:18420"/>
    </cofactor>
</comment>
<accession>J9B5Z1</accession>
<dbReference type="CDD" id="cd02883">
    <property type="entry name" value="NUDIX_Hydrolase"/>
    <property type="match status" value="1"/>
</dbReference>
<name>J9B5Z1_BACCE</name>
<organism evidence="5 6">
    <name type="scientific">Bacillus cereus HuA2-1</name>
    <dbReference type="NCBI Taxonomy" id="1053201"/>
    <lineage>
        <taxon>Bacteria</taxon>
        <taxon>Bacillati</taxon>
        <taxon>Bacillota</taxon>
        <taxon>Bacilli</taxon>
        <taxon>Bacillales</taxon>
        <taxon>Bacillaceae</taxon>
        <taxon>Bacillus</taxon>
        <taxon>Bacillus cereus group</taxon>
    </lineage>
</organism>
<evidence type="ECO:0000313" key="6">
    <source>
        <dbReference type="Proteomes" id="UP000004136"/>
    </source>
</evidence>
<dbReference type="Pfam" id="PF00293">
    <property type="entry name" value="NUDIX"/>
    <property type="match status" value="1"/>
</dbReference>
<protein>
    <recommendedName>
        <fullName evidence="4">Nudix hydrolase domain-containing protein</fullName>
    </recommendedName>
</protein>
<dbReference type="InterPro" id="IPR015797">
    <property type="entry name" value="NUDIX_hydrolase-like_dom_sf"/>
</dbReference>
<dbReference type="OrthoDB" id="9816289at2"/>
<dbReference type="PANTHER" id="PTHR43046:SF2">
    <property type="entry name" value="8-OXO-DGTP DIPHOSPHATASE-RELATED"/>
    <property type="match status" value="1"/>
</dbReference>
<sequence>MTLETNKKDVRHSLNLPKHYVAASGVVLNEQKQVLLQKRADKKTWELPGGVIELDEKIEDGAVREIFEETGMNVKINCLSGIYKNLRSGVVAFNFLCEIESGSLTLSEETIDVGFFSYDAALNLIQSFRHLERLKDAYKLIEEDNYKQFELKYN</sequence>
<comment type="similarity">
    <text evidence="3">Belongs to the Nudix hydrolase family.</text>
</comment>
<evidence type="ECO:0000256" key="3">
    <source>
        <dbReference type="RuleBase" id="RU003476"/>
    </source>
</evidence>
<dbReference type="PRINTS" id="PR00502">
    <property type="entry name" value="NUDIXFAMILY"/>
</dbReference>
<dbReference type="PROSITE" id="PS00893">
    <property type="entry name" value="NUDIX_BOX"/>
    <property type="match status" value="1"/>
</dbReference>
<dbReference type="EMBL" id="AHDV01000062">
    <property type="protein sequence ID" value="EJV74134.1"/>
    <property type="molecule type" value="Genomic_DNA"/>
</dbReference>
<dbReference type="SUPFAM" id="SSF55811">
    <property type="entry name" value="Nudix"/>
    <property type="match status" value="1"/>
</dbReference>
<dbReference type="Proteomes" id="UP000004136">
    <property type="component" value="Unassembled WGS sequence"/>
</dbReference>
<dbReference type="Gene3D" id="3.90.79.10">
    <property type="entry name" value="Nucleoside Triphosphate Pyrophosphohydrolase"/>
    <property type="match status" value="1"/>
</dbReference>
<proteinExistence type="inferred from homology"/>
<dbReference type="GO" id="GO:0016787">
    <property type="term" value="F:hydrolase activity"/>
    <property type="evidence" value="ECO:0007669"/>
    <property type="project" value="UniProtKB-KW"/>
</dbReference>
<dbReference type="PANTHER" id="PTHR43046">
    <property type="entry name" value="GDP-MANNOSE MANNOSYL HYDROLASE"/>
    <property type="match status" value="1"/>
</dbReference>
<evidence type="ECO:0000256" key="1">
    <source>
        <dbReference type="ARBA" id="ARBA00001946"/>
    </source>
</evidence>
<evidence type="ECO:0000259" key="4">
    <source>
        <dbReference type="PROSITE" id="PS51462"/>
    </source>
</evidence>
<dbReference type="HOGENOM" id="CLU_037162_7_0_9"/>
<evidence type="ECO:0000313" key="5">
    <source>
        <dbReference type="EMBL" id="EJV74134.1"/>
    </source>
</evidence>
<feature type="domain" description="Nudix hydrolase" evidence="4">
    <location>
        <begin position="18"/>
        <end position="138"/>
    </location>
</feature>
<reference evidence="5 6" key="1">
    <citation type="submission" date="2012-04" db="EMBL/GenBank/DDBJ databases">
        <title>The Genome Sequence of Bacillus cereus HuA2-1.</title>
        <authorList>
            <consortium name="The Broad Institute Genome Sequencing Platform"/>
            <consortium name="The Broad Institute Genome Sequencing Center for Infectious Disease"/>
            <person name="Feldgarden M."/>
            <person name="Van der Auwera G.A."/>
            <person name="Mahillon J."/>
            <person name="Duprez V."/>
            <person name="Timmery S."/>
            <person name="Mattelet C."/>
            <person name="Dierick K."/>
            <person name="Sun M."/>
            <person name="Yu Z."/>
            <person name="Zhu L."/>
            <person name="Hu X."/>
            <person name="Shank E.B."/>
            <person name="Swiecicka I."/>
            <person name="Hansen B.M."/>
            <person name="Andrup L."/>
            <person name="Young S.K."/>
            <person name="Zeng Q."/>
            <person name="Gargeya S."/>
            <person name="Fitzgerald M."/>
            <person name="Haas B."/>
            <person name="Abouelleil A."/>
            <person name="Alvarado L."/>
            <person name="Arachchi H.M."/>
            <person name="Berlin A."/>
            <person name="Chapman S.B."/>
            <person name="Goldberg J."/>
            <person name="Griggs A."/>
            <person name="Gujja S."/>
            <person name="Hansen M."/>
            <person name="Howarth C."/>
            <person name="Imamovic A."/>
            <person name="Larimer J."/>
            <person name="McCowen C."/>
            <person name="Montmayeur A."/>
            <person name="Murphy C."/>
            <person name="Neiman D."/>
            <person name="Pearson M."/>
            <person name="Priest M."/>
            <person name="Roberts A."/>
            <person name="Saif S."/>
            <person name="Shea T."/>
            <person name="Sisk P."/>
            <person name="Sykes S."/>
            <person name="Wortman J."/>
            <person name="Nusbaum C."/>
            <person name="Birren B."/>
        </authorList>
    </citation>
    <scope>NUCLEOTIDE SEQUENCE [LARGE SCALE GENOMIC DNA]</scope>
    <source>
        <strain evidence="5 6">HuA2-1</strain>
    </source>
</reference>